<name>A0A0E9PUD7_ANGAN</name>
<evidence type="ECO:0000313" key="1">
    <source>
        <dbReference type="EMBL" id="JAH07877.1"/>
    </source>
</evidence>
<reference evidence="1" key="2">
    <citation type="journal article" date="2015" name="Fish Shellfish Immunol.">
        <title>Early steps in the European eel (Anguilla anguilla)-Vibrio vulnificus interaction in the gills: Role of the RtxA13 toxin.</title>
        <authorList>
            <person name="Callol A."/>
            <person name="Pajuelo D."/>
            <person name="Ebbesson L."/>
            <person name="Teles M."/>
            <person name="MacKenzie S."/>
            <person name="Amaro C."/>
        </authorList>
    </citation>
    <scope>NUCLEOTIDE SEQUENCE</scope>
</reference>
<dbReference type="EMBL" id="GBXM01100700">
    <property type="protein sequence ID" value="JAH07877.1"/>
    <property type="molecule type" value="Transcribed_RNA"/>
</dbReference>
<reference evidence="1" key="1">
    <citation type="submission" date="2014-11" db="EMBL/GenBank/DDBJ databases">
        <authorList>
            <person name="Amaro Gonzalez C."/>
        </authorList>
    </citation>
    <scope>NUCLEOTIDE SEQUENCE</scope>
</reference>
<protein>
    <submittedName>
        <fullName evidence="1">Uncharacterized protein</fullName>
    </submittedName>
</protein>
<proteinExistence type="predicted"/>
<accession>A0A0E9PUD7</accession>
<dbReference type="AlphaFoldDB" id="A0A0E9PUD7"/>
<organism evidence="1">
    <name type="scientific">Anguilla anguilla</name>
    <name type="common">European freshwater eel</name>
    <name type="synonym">Muraena anguilla</name>
    <dbReference type="NCBI Taxonomy" id="7936"/>
    <lineage>
        <taxon>Eukaryota</taxon>
        <taxon>Metazoa</taxon>
        <taxon>Chordata</taxon>
        <taxon>Craniata</taxon>
        <taxon>Vertebrata</taxon>
        <taxon>Euteleostomi</taxon>
        <taxon>Actinopterygii</taxon>
        <taxon>Neopterygii</taxon>
        <taxon>Teleostei</taxon>
        <taxon>Anguilliformes</taxon>
        <taxon>Anguillidae</taxon>
        <taxon>Anguilla</taxon>
    </lineage>
</organism>
<sequence>MDRLEVWRVGFKLLMMARQERIRGAAR</sequence>